<protein>
    <submittedName>
        <fullName evidence="2">Uncharacterized protein</fullName>
    </submittedName>
</protein>
<accession>A0A2G9C7M6</accession>
<feature type="signal peptide" evidence="1">
    <location>
        <begin position="1"/>
        <end position="19"/>
    </location>
</feature>
<evidence type="ECO:0000313" key="3">
    <source>
        <dbReference type="Proteomes" id="UP000231501"/>
    </source>
</evidence>
<organism evidence="2 3">
    <name type="scientific">Roseateles chitinivorans</name>
    <dbReference type="NCBI Taxonomy" id="2917965"/>
    <lineage>
        <taxon>Bacteria</taxon>
        <taxon>Pseudomonadati</taxon>
        <taxon>Pseudomonadota</taxon>
        <taxon>Betaproteobacteria</taxon>
        <taxon>Burkholderiales</taxon>
        <taxon>Sphaerotilaceae</taxon>
        <taxon>Roseateles</taxon>
    </lineage>
</organism>
<proteinExistence type="predicted"/>
<dbReference type="EMBL" id="PEOG01000038">
    <property type="protein sequence ID" value="PIM52416.1"/>
    <property type="molecule type" value="Genomic_DNA"/>
</dbReference>
<keyword evidence="1" id="KW-0732">Signal</keyword>
<feature type="chain" id="PRO_5013909989" evidence="1">
    <location>
        <begin position="20"/>
        <end position="230"/>
    </location>
</feature>
<comment type="caution">
    <text evidence="2">The sequence shown here is derived from an EMBL/GenBank/DDBJ whole genome shotgun (WGS) entry which is preliminary data.</text>
</comment>
<name>A0A2G9C7M6_9BURK</name>
<dbReference type="AlphaFoldDB" id="A0A2G9C7M6"/>
<evidence type="ECO:0000313" key="2">
    <source>
        <dbReference type="EMBL" id="PIM52416.1"/>
    </source>
</evidence>
<reference evidence="2 3" key="1">
    <citation type="submission" date="2017-11" db="EMBL/GenBank/DDBJ databases">
        <title>Draft genome sequence of Mitsuaria sp. HWN-4.</title>
        <authorList>
            <person name="Gundlapally S.R."/>
        </authorList>
    </citation>
    <scope>NUCLEOTIDE SEQUENCE [LARGE SCALE GENOMIC DNA]</scope>
    <source>
        <strain evidence="2 3">HWN-4</strain>
    </source>
</reference>
<sequence length="230" mass="24389">MRRRPSLSSAMPAPSVLSAAPRAASPAFPPIRSLALMAVLAMAGTMAASLARADAGSMPPAAKTAAAKPAPTAKAAWRTLSPETCAPLGEADRARLPAAWAKYLDATRRCELTAPGGTARVALVSVFAETYYETRAADAPWEDFPKPLLVDRDFRCVGGLPELFPFDQPRTLTLRHGLWREGVPQEIRVQVSNPAVGGDYALPALRWDAAEHRYRAAGAKASADSPCPTS</sequence>
<gene>
    <name evidence="2" type="ORF">CS062_14785</name>
</gene>
<dbReference type="Proteomes" id="UP000231501">
    <property type="component" value="Unassembled WGS sequence"/>
</dbReference>
<keyword evidence="3" id="KW-1185">Reference proteome</keyword>
<evidence type="ECO:0000256" key="1">
    <source>
        <dbReference type="SAM" id="SignalP"/>
    </source>
</evidence>